<protein>
    <submittedName>
        <fullName evidence="9">NADP-dependent 3-hydroxy acid dehydrogenase</fullName>
    </submittedName>
</protein>
<feature type="transmembrane region" description="Helical" evidence="7">
    <location>
        <begin position="367"/>
        <end position="388"/>
    </location>
</feature>
<evidence type="ECO:0000256" key="3">
    <source>
        <dbReference type="ARBA" id="ARBA00022857"/>
    </source>
</evidence>
<dbReference type="GO" id="GO:0022857">
    <property type="term" value="F:transmembrane transporter activity"/>
    <property type="evidence" value="ECO:0007669"/>
    <property type="project" value="InterPro"/>
</dbReference>
<dbReference type="Pfam" id="PF00106">
    <property type="entry name" value="adh_short"/>
    <property type="match status" value="1"/>
</dbReference>
<dbReference type="PRINTS" id="PR00081">
    <property type="entry name" value="GDHRDH"/>
</dbReference>
<proteinExistence type="predicted"/>
<feature type="domain" description="Major facilitator superfamily (MFS) profile" evidence="8">
    <location>
        <begin position="32"/>
        <end position="513"/>
    </location>
</feature>
<comment type="caution">
    <text evidence="9">The sequence shown here is derived from an EMBL/GenBank/DDBJ whole genome shotgun (WGS) entry which is preliminary data.</text>
</comment>
<dbReference type="Gene3D" id="1.20.1250.20">
    <property type="entry name" value="MFS general substrate transporter like domains"/>
    <property type="match status" value="1"/>
</dbReference>
<keyword evidence="5" id="KW-0560">Oxidoreductase</keyword>
<dbReference type="SUPFAM" id="SSF51735">
    <property type="entry name" value="NAD(P)-binding Rossmann-fold domains"/>
    <property type="match status" value="1"/>
</dbReference>
<keyword evidence="6 7" id="KW-0472">Membrane</keyword>
<dbReference type="SUPFAM" id="SSF103473">
    <property type="entry name" value="MFS general substrate transporter"/>
    <property type="match status" value="1"/>
</dbReference>
<dbReference type="PROSITE" id="PS00061">
    <property type="entry name" value="ADH_SHORT"/>
    <property type="match status" value="1"/>
</dbReference>
<feature type="transmembrane region" description="Helical" evidence="7">
    <location>
        <begin position="154"/>
        <end position="173"/>
    </location>
</feature>
<evidence type="ECO:0000256" key="4">
    <source>
        <dbReference type="ARBA" id="ARBA00022989"/>
    </source>
</evidence>
<evidence type="ECO:0000256" key="6">
    <source>
        <dbReference type="ARBA" id="ARBA00023136"/>
    </source>
</evidence>
<feature type="transmembrane region" description="Helical" evidence="7">
    <location>
        <begin position="36"/>
        <end position="57"/>
    </location>
</feature>
<dbReference type="InterPro" id="IPR011701">
    <property type="entry name" value="MFS"/>
</dbReference>
<evidence type="ECO:0000256" key="5">
    <source>
        <dbReference type="ARBA" id="ARBA00023002"/>
    </source>
</evidence>
<dbReference type="PANTHER" id="PTHR23501:SF43">
    <property type="entry name" value="MULTIDRUG TRANSPORTER, PUTATIVE (AFU_ORTHOLOGUE AFUA_6G03040)-RELATED"/>
    <property type="match status" value="1"/>
</dbReference>
<comment type="subcellular location">
    <subcellularLocation>
        <location evidence="1">Membrane</location>
        <topology evidence="1">Multi-pass membrane protein</topology>
    </subcellularLocation>
</comment>
<feature type="transmembrane region" description="Helical" evidence="7">
    <location>
        <begin position="122"/>
        <end position="142"/>
    </location>
</feature>
<dbReference type="PRINTS" id="PR00080">
    <property type="entry name" value="SDRFAMILY"/>
</dbReference>
<accession>A0AAJ0BFQ8</accession>
<dbReference type="AlphaFoldDB" id="A0AAJ0BFQ8"/>
<evidence type="ECO:0000256" key="7">
    <source>
        <dbReference type="SAM" id="Phobius"/>
    </source>
</evidence>
<evidence type="ECO:0000256" key="2">
    <source>
        <dbReference type="ARBA" id="ARBA00022692"/>
    </source>
</evidence>
<dbReference type="Pfam" id="PF07690">
    <property type="entry name" value="MFS_1"/>
    <property type="match status" value="1"/>
</dbReference>
<keyword evidence="10" id="KW-1185">Reference proteome</keyword>
<dbReference type="InterPro" id="IPR036259">
    <property type="entry name" value="MFS_trans_sf"/>
</dbReference>
<feature type="transmembrane region" description="Helical" evidence="7">
    <location>
        <begin position="256"/>
        <end position="276"/>
    </location>
</feature>
<dbReference type="Gene3D" id="3.40.50.720">
    <property type="entry name" value="NAD(P)-binding Rossmann-like Domain"/>
    <property type="match status" value="1"/>
</dbReference>
<dbReference type="EMBL" id="MU839833">
    <property type="protein sequence ID" value="KAK1755992.1"/>
    <property type="molecule type" value="Genomic_DNA"/>
</dbReference>
<dbReference type="InterPro" id="IPR020846">
    <property type="entry name" value="MFS_dom"/>
</dbReference>
<dbReference type="FunFam" id="3.40.50.720:FF:000047">
    <property type="entry name" value="NADP-dependent L-serine/L-allo-threonine dehydrogenase"/>
    <property type="match status" value="1"/>
</dbReference>
<dbReference type="GO" id="GO:0005886">
    <property type="term" value="C:plasma membrane"/>
    <property type="evidence" value="ECO:0007669"/>
    <property type="project" value="TreeGrafter"/>
</dbReference>
<dbReference type="PANTHER" id="PTHR23501">
    <property type="entry name" value="MAJOR FACILITATOR SUPERFAMILY"/>
    <property type="match status" value="1"/>
</dbReference>
<feature type="transmembrane region" description="Helical" evidence="7">
    <location>
        <begin position="297"/>
        <end position="320"/>
    </location>
</feature>
<dbReference type="Gene3D" id="1.20.1720.10">
    <property type="entry name" value="Multidrug resistance protein D"/>
    <property type="match status" value="1"/>
</dbReference>
<gene>
    <name evidence="9" type="ORF">QBC47DRAFT_423052</name>
</gene>
<evidence type="ECO:0000313" key="10">
    <source>
        <dbReference type="Proteomes" id="UP001239445"/>
    </source>
</evidence>
<keyword evidence="3" id="KW-0521">NADP</keyword>
<keyword evidence="2 7" id="KW-0812">Transmembrane</keyword>
<evidence type="ECO:0000256" key="1">
    <source>
        <dbReference type="ARBA" id="ARBA00004141"/>
    </source>
</evidence>
<dbReference type="InterPro" id="IPR036291">
    <property type="entry name" value="NAD(P)-bd_dom_sf"/>
</dbReference>
<feature type="transmembrane region" description="Helical" evidence="7">
    <location>
        <begin position="332"/>
        <end position="355"/>
    </location>
</feature>
<dbReference type="InterPro" id="IPR002347">
    <property type="entry name" value="SDR_fam"/>
</dbReference>
<sequence length="786" mass="83691">MAGDRAGSAQAGAANPGIGSTISVPRFIILTLSHSLSLGFFLAILDSSIVATSLYAIAVEFREIETINWVPLAYTLSYLSCAVLFARISDVIGRRPAYMAAHVIFIAFSFACARSANLPQLIAFRALQGVGGSGVYSLSMILMPEVAPFKYQKFMIGFIGTCIAVAGVLGPLLGGVITEYKTWRWVFWINGPIGGTSALLFYFSWPPPSQLPPFRKRGWSNVDYLGSFLLVATAVLIVFPFQNSGSRANNWGHADFIAPLVMGVVCLITLLLWQVYIARYRPRMAAAIPMELLCNRVYLATVLNTVLLGFPYLLSVYVFPIRFQIVNGKTPLQAGVLLLPMLGATALGSTIGGVLNGRQNRLAETLGAAAILMLIGCALETTAGYGAAIEAKVLGFEALIGFGFGLSAAASTMVANVESTVKEHATAQGIVAQVRVLGGSIGIAASSAILGTKLDARLRGVVDPGQLAHSARGISDLSPEQQLAVREVYTDALWEDMVVCSALSALALLKSNKPRKMSSSSTAAAKRLAGKTILITGASSGIGRSTAFEFARAQPNDLRLILTARRVEALREIAAEIKESVGEGVKVLPVQLDVSKAEEVRGFVEGLGEEWRGVDVLVNNAKVAQAPNIAEEDISVMFNTNVTGLINMTQAILPIFLARPDGGRGDIINIGSIAGREPYAGGSIYCATKAAVRAFTDSLRKELIASRVRVMEIDPGQVETEFSVVRFYGDKAKADAVYAGCDPLTPDDIAEVVVFVASRRENVVVADTLVFPSHQAGAGVLYRKPT</sequence>
<name>A0AAJ0BFQ8_9PEZI</name>
<feature type="transmembrane region" description="Helical" evidence="7">
    <location>
        <begin position="69"/>
        <end position="86"/>
    </location>
</feature>
<dbReference type="InterPro" id="IPR020904">
    <property type="entry name" value="Sc_DH/Rdtase_CS"/>
</dbReference>
<organism evidence="9 10">
    <name type="scientific">Echria macrotheca</name>
    <dbReference type="NCBI Taxonomy" id="438768"/>
    <lineage>
        <taxon>Eukaryota</taxon>
        <taxon>Fungi</taxon>
        <taxon>Dikarya</taxon>
        <taxon>Ascomycota</taxon>
        <taxon>Pezizomycotina</taxon>
        <taxon>Sordariomycetes</taxon>
        <taxon>Sordariomycetidae</taxon>
        <taxon>Sordariales</taxon>
        <taxon>Schizotheciaceae</taxon>
        <taxon>Echria</taxon>
    </lineage>
</organism>
<dbReference type="GO" id="GO:0016616">
    <property type="term" value="F:oxidoreductase activity, acting on the CH-OH group of donors, NAD or NADP as acceptor"/>
    <property type="evidence" value="ECO:0007669"/>
    <property type="project" value="UniProtKB-ARBA"/>
</dbReference>
<dbReference type="PROSITE" id="PS50850">
    <property type="entry name" value="MFS"/>
    <property type="match status" value="1"/>
</dbReference>
<feature type="transmembrane region" description="Helical" evidence="7">
    <location>
        <begin position="224"/>
        <end position="241"/>
    </location>
</feature>
<keyword evidence="4 7" id="KW-1133">Transmembrane helix</keyword>
<evidence type="ECO:0000313" key="9">
    <source>
        <dbReference type="EMBL" id="KAK1755992.1"/>
    </source>
</evidence>
<dbReference type="Proteomes" id="UP001239445">
    <property type="component" value="Unassembled WGS sequence"/>
</dbReference>
<feature type="transmembrane region" description="Helical" evidence="7">
    <location>
        <begin position="98"/>
        <end position="116"/>
    </location>
</feature>
<evidence type="ECO:0000259" key="8">
    <source>
        <dbReference type="PROSITE" id="PS50850"/>
    </source>
</evidence>
<reference evidence="9" key="1">
    <citation type="submission" date="2023-06" db="EMBL/GenBank/DDBJ databases">
        <title>Genome-scale phylogeny and comparative genomics of the fungal order Sordariales.</title>
        <authorList>
            <consortium name="Lawrence Berkeley National Laboratory"/>
            <person name="Hensen N."/>
            <person name="Bonometti L."/>
            <person name="Westerberg I."/>
            <person name="Brannstrom I.O."/>
            <person name="Guillou S."/>
            <person name="Cros-Aarteil S."/>
            <person name="Calhoun S."/>
            <person name="Haridas S."/>
            <person name="Kuo A."/>
            <person name="Mondo S."/>
            <person name="Pangilinan J."/>
            <person name="Riley R."/>
            <person name="Labutti K."/>
            <person name="Andreopoulos B."/>
            <person name="Lipzen A."/>
            <person name="Chen C."/>
            <person name="Yanf M."/>
            <person name="Daum C."/>
            <person name="Ng V."/>
            <person name="Clum A."/>
            <person name="Steindorff A."/>
            <person name="Ohm R."/>
            <person name="Martin F."/>
            <person name="Silar P."/>
            <person name="Natvig D."/>
            <person name="Lalanne C."/>
            <person name="Gautier V."/>
            <person name="Ament-Velasquez S.L."/>
            <person name="Kruys A."/>
            <person name="Hutchinson M.I."/>
            <person name="Powell A.J."/>
            <person name="Barry K."/>
            <person name="Miller A.N."/>
            <person name="Grigoriev I.V."/>
            <person name="Debuchy R."/>
            <person name="Gladieux P."/>
            <person name="Thoren M.H."/>
            <person name="Johannesson H."/>
        </authorList>
    </citation>
    <scope>NUCLEOTIDE SEQUENCE</scope>
    <source>
        <strain evidence="9">PSN4</strain>
    </source>
</reference>